<evidence type="ECO:0000313" key="3">
    <source>
        <dbReference type="Proteomes" id="UP000482543"/>
    </source>
</evidence>
<sequence length="115" mass="13355">MELKIGLNDKDLEKLNQVKNRKDILFKDLIYEYDGECYKLGEITVSPESIVGSNYEVIDRFYQIIFSLGSHIEEPLIRTTASLKYIVVKENIDKTLFGEHLLVNTIDGKRIKFIN</sequence>
<proteinExistence type="predicted"/>
<name>A0A077K2I8_CLOBO</name>
<gene>
    <name evidence="2" type="ORF">FC964_19320</name>
</gene>
<reference evidence="2 3" key="2">
    <citation type="submission" date="2019-04" db="EMBL/GenBank/DDBJ databases">
        <title>Genome sequencing of Clostridium botulinum Groups I-IV and Clostridium butyricum.</title>
        <authorList>
            <person name="Brunt J."/>
            <person name="Van Vliet A.H.M."/>
            <person name="Stringer S.C."/>
            <person name="Carter A.T."/>
            <person name="Peck M.W."/>
        </authorList>
    </citation>
    <scope>NUCLEOTIDE SEQUENCE [LARGE SCALE GENOMIC DNA]</scope>
    <source>
        <strain evidence="2 3">IFR 15/034</strain>
    </source>
</reference>
<dbReference type="EMBL" id="SWRJ01000013">
    <property type="protein sequence ID" value="NFI23459.1"/>
    <property type="molecule type" value="Genomic_DNA"/>
</dbReference>
<dbReference type="EMBL" id="AB855771">
    <property type="protein sequence ID" value="BAP25529.1"/>
    <property type="molecule type" value="Genomic_DNA"/>
</dbReference>
<dbReference type="AlphaFoldDB" id="A0A077K2I8"/>
<organism evidence="1">
    <name type="scientific">Clostridium botulinum</name>
    <dbReference type="NCBI Taxonomy" id="1491"/>
    <lineage>
        <taxon>Bacteria</taxon>
        <taxon>Bacillati</taxon>
        <taxon>Bacillota</taxon>
        <taxon>Clostridia</taxon>
        <taxon>Eubacteriales</taxon>
        <taxon>Clostridiaceae</taxon>
        <taxon>Clostridium</taxon>
    </lineage>
</organism>
<evidence type="ECO:0000313" key="1">
    <source>
        <dbReference type="EMBL" id="BAP25529.1"/>
    </source>
</evidence>
<dbReference type="RefSeq" id="WP_032072285.1">
    <property type="nucleotide sequence ID" value="NC_025146.1"/>
</dbReference>
<dbReference type="Proteomes" id="UP000482543">
    <property type="component" value="Unassembled WGS sequence"/>
</dbReference>
<protein>
    <submittedName>
        <fullName evidence="1">Uncharacterized protein</fullName>
    </submittedName>
</protein>
<geneLocation type="plasmid" evidence="1">
    <name>pCB111</name>
</geneLocation>
<reference evidence="1" key="1">
    <citation type="submission" date="2013-09" db="EMBL/GenBank/DDBJ databases">
        <title>Analysis of type B2 neurotoxin-encoding plasmid in Clostridium botulinum.</title>
        <authorList>
            <person name="Hosomi K."/>
            <person name="Sakaguchi Y."/>
            <person name="Gotoh K."/>
            <person name="Nakamura K."/>
            <person name="Kohda T."/>
            <person name="Mukamoto M."/>
            <person name="Iida T."/>
            <person name="Kozaki S."/>
        </authorList>
    </citation>
    <scope>NUCLEOTIDE SEQUENCE</scope>
    <source>
        <strain evidence="1">111</strain>
        <plasmid evidence="1">pCB111</plasmid>
    </source>
</reference>
<keyword evidence="1" id="KW-0614">Plasmid</keyword>
<evidence type="ECO:0000313" key="2">
    <source>
        <dbReference type="EMBL" id="NFI23459.1"/>
    </source>
</evidence>
<accession>A0A077K2I8</accession>